<name>A0A838CQR4_9BACI</name>
<reference evidence="1 2" key="1">
    <citation type="journal article" date="2004" name="Extremophiles">
        <title>Halobacillus locisalis sp. nov., a halophilic bacterium isolated from a marine solar saltern of the Yellow Sea in Korea.</title>
        <authorList>
            <person name="Yoon J.H."/>
            <person name="Kang K.H."/>
            <person name="Oh T.K."/>
            <person name="Park Y.H."/>
        </authorList>
    </citation>
    <scope>NUCLEOTIDE SEQUENCE [LARGE SCALE GENOMIC DNA]</scope>
    <source>
        <strain evidence="1 2">KCTC 3788</strain>
    </source>
</reference>
<evidence type="ECO:0000313" key="2">
    <source>
        <dbReference type="Proteomes" id="UP000571017"/>
    </source>
</evidence>
<dbReference type="Proteomes" id="UP000571017">
    <property type="component" value="Unassembled WGS sequence"/>
</dbReference>
<protein>
    <submittedName>
        <fullName evidence="1">Uncharacterized protein</fullName>
    </submittedName>
</protein>
<proteinExistence type="predicted"/>
<keyword evidence="2" id="KW-1185">Reference proteome</keyword>
<sequence>MGYIAPVNHYQYKDYQQRTIQTERSPFALEQVFKATLDSKLEQHDQHKEQDRKDYQEMTERLLYTPHSLHVAHNKNEKQWKAKETIYSDLTGKGQHFSETV</sequence>
<dbReference type="EMBL" id="JACEFG010000001">
    <property type="protein sequence ID" value="MBA2174462.1"/>
    <property type="molecule type" value="Genomic_DNA"/>
</dbReference>
<evidence type="ECO:0000313" key="1">
    <source>
        <dbReference type="EMBL" id="MBA2174462.1"/>
    </source>
</evidence>
<gene>
    <name evidence="1" type="ORF">H0266_06025</name>
</gene>
<comment type="caution">
    <text evidence="1">The sequence shown here is derived from an EMBL/GenBank/DDBJ whole genome shotgun (WGS) entry which is preliminary data.</text>
</comment>
<accession>A0A838CQR4</accession>
<organism evidence="1 2">
    <name type="scientific">Halobacillus locisalis</name>
    <dbReference type="NCBI Taxonomy" id="220753"/>
    <lineage>
        <taxon>Bacteria</taxon>
        <taxon>Bacillati</taxon>
        <taxon>Bacillota</taxon>
        <taxon>Bacilli</taxon>
        <taxon>Bacillales</taxon>
        <taxon>Bacillaceae</taxon>
        <taxon>Halobacillus</taxon>
    </lineage>
</organism>
<dbReference type="AlphaFoldDB" id="A0A838CQR4"/>
<dbReference type="RefSeq" id="WP_181471459.1">
    <property type="nucleotide sequence ID" value="NZ_JACEFG010000001.1"/>
</dbReference>